<evidence type="ECO:0000256" key="14">
    <source>
        <dbReference type="ARBA" id="ARBA00023137"/>
    </source>
</evidence>
<feature type="domain" description="Fibronectin type-III" evidence="28">
    <location>
        <begin position="185"/>
        <end position="278"/>
    </location>
</feature>
<name>A0A8C1RDU1_CYPCA</name>
<dbReference type="InterPro" id="IPR000719">
    <property type="entry name" value="Prot_kinase_dom"/>
</dbReference>
<evidence type="ECO:0000256" key="22">
    <source>
        <dbReference type="PIRSR" id="PIRSR000615-3"/>
    </source>
</evidence>
<dbReference type="InterPro" id="IPR036179">
    <property type="entry name" value="Ig-like_dom_sf"/>
</dbReference>
<dbReference type="PRINTS" id="PR00109">
    <property type="entry name" value="TYRKINASE"/>
</dbReference>
<feature type="domain" description="Protein kinase" evidence="26">
    <location>
        <begin position="393"/>
        <end position="664"/>
    </location>
</feature>
<dbReference type="PROSITE" id="PS50835">
    <property type="entry name" value="IG_LIKE"/>
    <property type="match status" value="2"/>
</dbReference>
<feature type="binding site" evidence="23">
    <location>
        <position position="424"/>
    </location>
    <ligand>
        <name>ATP</name>
        <dbReference type="ChEBI" id="CHEBI:30616"/>
    </ligand>
</feature>
<dbReference type="InterPro" id="IPR008266">
    <property type="entry name" value="Tyr_kinase_AS"/>
</dbReference>
<keyword evidence="18" id="KW-0393">Immunoglobulin domain</keyword>
<dbReference type="GO" id="GO:0051897">
    <property type="term" value="P:positive regulation of phosphatidylinositol 3-kinase/protein kinase B signal transduction"/>
    <property type="evidence" value="ECO:0007669"/>
    <property type="project" value="TreeGrafter"/>
</dbReference>
<dbReference type="InterPro" id="IPR036116">
    <property type="entry name" value="FN3_sf"/>
</dbReference>
<evidence type="ECO:0000256" key="5">
    <source>
        <dbReference type="ARBA" id="ARBA00022553"/>
    </source>
</evidence>
<dbReference type="GO" id="GO:0004714">
    <property type="term" value="F:transmembrane receptor protein tyrosine kinase activity"/>
    <property type="evidence" value="ECO:0007669"/>
    <property type="project" value="UniProtKB-EC"/>
</dbReference>
<comment type="catalytic activity">
    <reaction evidence="19">
        <text>L-tyrosyl-[protein] + ATP = O-phospho-L-tyrosyl-[protein] + ADP + H(+)</text>
        <dbReference type="Rhea" id="RHEA:10596"/>
        <dbReference type="Rhea" id="RHEA-COMP:10136"/>
        <dbReference type="Rhea" id="RHEA-COMP:20101"/>
        <dbReference type="ChEBI" id="CHEBI:15378"/>
        <dbReference type="ChEBI" id="CHEBI:30616"/>
        <dbReference type="ChEBI" id="CHEBI:46858"/>
        <dbReference type="ChEBI" id="CHEBI:61978"/>
        <dbReference type="ChEBI" id="CHEBI:456216"/>
        <dbReference type="EC" id="2.7.10.1"/>
    </reaction>
</comment>
<dbReference type="EC" id="2.7.10.1" evidence="3"/>
<sequence>MIFLHCVGLHFVESPKNVTSSLGKPVAVQCVLRADGEDQGPLDVLWLKEGQPLEFADTNQMQFPEDENGWLVFSELKIEEVQLSDMGSYQCAVSSGEEEILSMEGHIELEGLPHFSVEPQDLSVVANEELSLRCVAHGPPDPVRVIWLQDGAPLNNLKDPISLLHLTCLNKTSSFSCEAHNRKGVASSGTAEEITNSSIRLSWHMGFGGIYPISHCIVQVPEKTKTKQKNNLSLDQYQNNCLISDLEVFSQYDLRVACRSSQGVSNWTAWMSVSTSEGGKHMPTLILILTETEGTCILSPPAFSWHWWYVVMAIAAAVALAVLLAVYVTRLRRKETRFGEAFEPMMESGELVVRYRARRTYSRRTAEATLNSLGISDELKQKLQDVMVDRHKLTLGKTLGEGEFGSVMEGSLTQEDSVLKVAVKTMKIAICTRTEMEDFLREAACMKEFDHQNVMRLLGVCLQTVESEGYPSPVVILPYMKHGDLHSYLLYSRLGDAPVYLPSQMLVKFMTDIARGMEYLSGKNFIHRDLAARNCMLNENMNVCVADFGLSKKIYNGDYYRQGRISKMPVKWIAIESLADRVYTTKSDVWSFGVTMWEIATRGQTPYPGVENSEIYDYLRQGNRLKQPPDCLDSIYSLMFSCWLLSPKDRPSFEILCCELEKVLEDLPSQDPDEILYVNMEETSGELGAVGGWDPIMGVPCALGALKGSGSVATVEVHPPSRYVICPQHENQRLLNADSMESLNLTGFVPTPLLQPSSRSTPVPCEGPSPEERDEKKKVP</sequence>
<keyword evidence="22" id="KW-0479">Metal-binding</keyword>
<dbReference type="GO" id="GO:0006909">
    <property type="term" value="P:phagocytosis"/>
    <property type="evidence" value="ECO:0007669"/>
    <property type="project" value="TreeGrafter"/>
</dbReference>
<evidence type="ECO:0000256" key="25">
    <source>
        <dbReference type="SAM" id="Phobius"/>
    </source>
</evidence>
<feature type="region of interest" description="Disordered" evidence="24">
    <location>
        <begin position="747"/>
        <end position="780"/>
    </location>
</feature>
<dbReference type="InterPro" id="IPR007110">
    <property type="entry name" value="Ig-like_dom"/>
</dbReference>
<evidence type="ECO:0000256" key="24">
    <source>
        <dbReference type="SAM" id="MobiDB-lite"/>
    </source>
</evidence>
<dbReference type="Gene3D" id="3.30.200.20">
    <property type="entry name" value="Phosphorylase Kinase, domain 1"/>
    <property type="match status" value="1"/>
</dbReference>
<comment type="similarity">
    <text evidence="2">Belongs to the protein kinase superfamily. CAMK Ser/Thr protein kinase family.</text>
</comment>
<evidence type="ECO:0000256" key="6">
    <source>
        <dbReference type="ARBA" id="ARBA00022679"/>
    </source>
</evidence>
<dbReference type="GO" id="GO:0007169">
    <property type="term" value="P:cell surface receptor protein tyrosine kinase signaling pathway"/>
    <property type="evidence" value="ECO:0007669"/>
    <property type="project" value="TreeGrafter"/>
</dbReference>
<evidence type="ECO:0000256" key="1">
    <source>
        <dbReference type="ARBA" id="ARBA00004251"/>
    </source>
</evidence>
<evidence type="ECO:0000256" key="13">
    <source>
        <dbReference type="ARBA" id="ARBA00023136"/>
    </source>
</evidence>
<keyword evidence="8" id="KW-0677">Repeat</keyword>
<dbReference type="PANTHER" id="PTHR24416">
    <property type="entry name" value="TYROSINE-PROTEIN KINASE RECEPTOR"/>
    <property type="match status" value="1"/>
</dbReference>
<organism evidence="29 30">
    <name type="scientific">Cyprinus carpio</name>
    <name type="common">Common carp</name>
    <dbReference type="NCBI Taxonomy" id="7962"/>
    <lineage>
        <taxon>Eukaryota</taxon>
        <taxon>Metazoa</taxon>
        <taxon>Chordata</taxon>
        <taxon>Craniata</taxon>
        <taxon>Vertebrata</taxon>
        <taxon>Euteleostomi</taxon>
        <taxon>Actinopterygii</taxon>
        <taxon>Neopterygii</taxon>
        <taxon>Teleostei</taxon>
        <taxon>Ostariophysi</taxon>
        <taxon>Cypriniformes</taxon>
        <taxon>Cyprinidae</taxon>
        <taxon>Cyprininae</taxon>
        <taxon>Cyprinus</taxon>
    </lineage>
</organism>
<dbReference type="GO" id="GO:0007399">
    <property type="term" value="P:nervous system development"/>
    <property type="evidence" value="ECO:0007669"/>
    <property type="project" value="TreeGrafter"/>
</dbReference>
<keyword evidence="6" id="KW-0808">Transferase</keyword>
<keyword evidence="4" id="KW-1003">Cell membrane</keyword>
<dbReference type="InterPro" id="IPR003598">
    <property type="entry name" value="Ig_sub2"/>
</dbReference>
<dbReference type="CDD" id="cd00063">
    <property type="entry name" value="FN3"/>
    <property type="match status" value="1"/>
</dbReference>
<dbReference type="SUPFAM" id="SSF56112">
    <property type="entry name" value="Protein kinase-like (PK-like)"/>
    <property type="match status" value="1"/>
</dbReference>
<feature type="transmembrane region" description="Helical" evidence="25">
    <location>
        <begin position="305"/>
        <end position="328"/>
    </location>
</feature>
<dbReference type="PROSITE" id="PS50853">
    <property type="entry name" value="FN3"/>
    <property type="match status" value="1"/>
</dbReference>
<dbReference type="PANTHER" id="PTHR24416:SF323">
    <property type="entry name" value="TYROSINE-PROTEIN KINASE RECEPTOR UFO"/>
    <property type="match status" value="1"/>
</dbReference>
<dbReference type="InterPro" id="IPR017441">
    <property type="entry name" value="Protein_kinase_ATP_BS"/>
</dbReference>
<dbReference type="Gene3D" id="1.10.510.10">
    <property type="entry name" value="Transferase(Phosphotransferase) domain 1"/>
    <property type="match status" value="1"/>
</dbReference>
<evidence type="ECO:0000256" key="10">
    <source>
        <dbReference type="ARBA" id="ARBA00022777"/>
    </source>
</evidence>
<evidence type="ECO:0000313" key="30">
    <source>
        <dbReference type="Proteomes" id="UP000694427"/>
    </source>
</evidence>
<feature type="domain" description="Ig-like" evidence="27">
    <location>
        <begin position="9"/>
        <end position="102"/>
    </location>
</feature>
<dbReference type="Gene3D" id="2.60.40.10">
    <property type="entry name" value="Immunoglobulins"/>
    <property type="match status" value="3"/>
</dbReference>
<dbReference type="SUPFAM" id="SSF49265">
    <property type="entry name" value="Fibronectin type III"/>
    <property type="match status" value="1"/>
</dbReference>
<proteinExistence type="inferred from homology"/>
<dbReference type="InterPro" id="IPR050122">
    <property type="entry name" value="RTK"/>
</dbReference>
<keyword evidence="12 25" id="KW-1133">Transmembrane helix</keyword>
<dbReference type="SMART" id="SM00408">
    <property type="entry name" value="IGc2"/>
    <property type="match status" value="2"/>
</dbReference>
<evidence type="ECO:0000256" key="8">
    <source>
        <dbReference type="ARBA" id="ARBA00022737"/>
    </source>
</evidence>
<comment type="subcellular location">
    <subcellularLocation>
        <location evidence="1">Cell membrane</location>
        <topology evidence="1">Single-pass type I membrane protein</topology>
    </subcellularLocation>
</comment>
<dbReference type="GO" id="GO:0043066">
    <property type="term" value="P:negative regulation of apoptotic process"/>
    <property type="evidence" value="ECO:0007669"/>
    <property type="project" value="TreeGrafter"/>
</dbReference>
<evidence type="ECO:0000256" key="18">
    <source>
        <dbReference type="ARBA" id="ARBA00023319"/>
    </source>
</evidence>
<dbReference type="InterPro" id="IPR020635">
    <property type="entry name" value="Tyr_kinase_cat_dom"/>
</dbReference>
<feature type="binding site" evidence="22">
    <location>
        <position position="534"/>
    </location>
    <ligand>
        <name>Mg(2+)</name>
        <dbReference type="ChEBI" id="CHEBI:18420"/>
    </ligand>
</feature>
<feature type="active site" description="Proton acceptor" evidence="20">
    <location>
        <position position="529"/>
    </location>
</feature>
<dbReference type="SMART" id="SM00409">
    <property type="entry name" value="IG"/>
    <property type="match status" value="2"/>
</dbReference>
<evidence type="ECO:0000259" key="27">
    <source>
        <dbReference type="PROSITE" id="PS50835"/>
    </source>
</evidence>
<keyword evidence="9 21" id="KW-0547">Nucleotide-binding</keyword>
<evidence type="ECO:0000256" key="2">
    <source>
        <dbReference type="ARBA" id="ARBA00006692"/>
    </source>
</evidence>
<keyword evidence="5" id="KW-0597">Phosphoprotein</keyword>
<protein>
    <recommendedName>
        <fullName evidence="3">receptor protein-tyrosine kinase</fullName>
        <ecNumber evidence="3">2.7.10.1</ecNumber>
    </recommendedName>
</protein>
<evidence type="ECO:0000256" key="9">
    <source>
        <dbReference type="ARBA" id="ARBA00022741"/>
    </source>
</evidence>
<evidence type="ECO:0000256" key="7">
    <source>
        <dbReference type="ARBA" id="ARBA00022692"/>
    </source>
</evidence>
<evidence type="ECO:0000259" key="26">
    <source>
        <dbReference type="PROSITE" id="PS50011"/>
    </source>
</evidence>
<dbReference type="Pfam" id="PF07714">
    <property type="entry name" value="PK_Tyr_Ser-Thr"/>
    <property type="match status" value="1"/>
</dbReference>
<accession>A0A8C1RDU1</accession>
<keyword evidence="22" id="KW-0460">Magnesium</keyword>
<dbReference type="SUPFAM" id="SSF48726">
    <property type="entry name" value="Immunoglobulin"/>
    <property type="match status" value="2"/>
</dbReference>
<evidence type="ECO:0000256" key="21">
    <source>
        <dbReference type="PIRSR" id="PIRSR000615-2"/>
    </source>
</evidence>
<evidence type="ECO:0000256" key="12">
    <source>
        <dbReference type="ARBA" id="ARBA00022989"/>
    </source>
</evidence>
<keyword evidence="10" id="KW-0418">Kinase</keyword>
<dbReference type="Ensembl" id="ENSCCRT00010118644.1">
    <property type="protein sequence ID" value="ENSCCRP00010106697.1"/>
    <property type="gene ID" value="ENSCCRG00010045283.1"/>
</dbReference>
<feature type="binding site" evidence="21">
    <location>
        <position position="533"/>
    </location>
    <ligand>
        <name>ATP</name>
        <dbReference type="ChEBI" id="CHEBI:30616"/>
    </ligand>
</feature>
<dbReference type="Pfam" id="PF07679">
    <property type="entry name" value="I-set"/>
    <property type="match status" value="1"/>
</dbReference>
<dbReference type="InterPro" id="IPR003961">
    <property type="entry name" value="FN3_dom"/>
</dbReference>
<evidence type="ECO:0000256" key="20">
    <source>
        <dbReference type="PIRSR" id="PIRSR000615-1"/>
    </source>
</evidence>
<evidence type="ECO:0000256" key="23">
    <source>
        <dbReference type="PROSITE-ProRule" id="PRU10141"/>
    </source>
</evidence>
<dbReference type="InterPro" id="IPR001245">
    <property type="entry name" value="Ser-Thr/Tyr_kinase_cat_dom"/>
</dbReference>
<dbReference type="FunFam" id="3.30.200.20:FF:000509">
    <property type="entry name" value="Tyrosine-protein kinase receptor UFO"/>
    <property type="match status" value="1"/>
</dbReference>
<dbReference type="PROSITE" id="PS50011">
    <property type="entry name" value="PROTEIN_KINASE_DOM"/>
    <property type="match status" value="1"/>
</dbReference>
<feature type="domain" description="Ig-like" evidence="27">
    <location>
        <begin position="113"/>
        <end position="195"/>
    </location>
</feature>
<dbReference type="GO" id="GO:0005524">
    <property type="term" value="F:ATP binding"/>
    <property type="evidence" value="ECO:0007669"/>
    <property type="project" value="UniProtKB-UniRule"/>
</dbReference>
<feature type="binding site" evidence="22">
    <location>
        <position position="547"/>
    </location>
    <ligand>
        <name>Mg(2+)</name>
        <dbReference type="ChEBI" id="CHEBI:18420"/>
    </ligand>
</feature>
<evidence type="ECO:0000256" key="15">
    <source>
        <dbReference type="ARBA" id="ARBA00023157"/>
    </source>
</evidence>
<evidence type="ECO:0000313" key="29">
    <source>
        <dbReference type="Ensembl" id="ENSCCRP00010106697.1"/>
    </source>
</evidence>
<dbReference type="AlphaFoldDB" id="A0A8C1RDU1"/>
<keyword evidence="17" id="KW-0325">Glycoprotein</keyword>
<dbReference type="InterPro" id="IPR013783">
    <property type="entry name" value="Ig-like_fold"/>
</dbReference>
<dbReference type="Proteomes" id="UP000694427">
    <property type="component" value="Unplaced"/>
</dbReference>
<keyword evidence="11 21" id="KW-0067">ATP-binding</keyword>
<feature type="compositionally biased region" description="Basic and acidic residues" evidence="24">
    <location>
        <begin position="770"/>
        <end position="780"/>
    </location>
</feature>
<dbReference type="FunFam" id="2.60.40.10:FF:000662">
    <property type="entry name" value="Tyrosine-protein kinase receptor UFO"/>
    <property type="match status" value="1"/>
</dbReference>
<keyword evidence="16" id="KW-0675">Receptor</keyword>
<dbReference type="InterPro" id="IPR003599">
    <property type="entry name" value="Ig_sub"/>
</dbReference>
<dbReference type="GO" id="GO:0030168">
    <property type="term" value="P:platelet activation"/>
    <property type="evidence" value="ECO:0007669"/>
    <property type="project" value="TreeGrafter"/>
</dbReference>
<dbReference type="PIRSF" id="PIRSF000615">
    <property type="entry name" value="TyrPK_CSF1-R"/>
    <property type="match status" value="1"/>
</dbReference>
<dbReference type="GO" id="GO:0046872">
    <property type="term" value="F:metal ion binding"/>
    <property type="evidence" value="ECO:0007669"/>
    <property type="project" value="UniProtKB-KW"/>
</dbReference>
<dbReference type="Pfam" id="PF13927">
    <property type="entry name" value="Ig_3"/>
    <property type="match status" value="1"/>
</dbReference>
<reference evidence="29" key="2">
    <citation type="submission" date="2025-09" db="UniProtKB">
        <authorList>
            <consortium name="Ensembl"/>
        </authorList>
    </citation>
    <scope>IDENTIFICATION</scope>
</reference>
<dbReference type="GO" id="GO:0005886">
    <property type="term" value="C:plasma membrane"/>
    <property type="evidence" value="ECO:0007669"/>
    <property type="project" value="UniProtKB-SubCell"/>
</dbReference>
<keyword evidence="14" id="KW-0829">Tyrosine-protein kinase</keyword>
<dbReference type="FunFam" id="1.10.510.10:FF:000089">
    <property type="entry name" value="Tyrosine-protein kinase receptor TYRO3"/>
    <property type="match status" value="1"/>
</dbReference>
<evidence type="ECO:0000259" key="28">
    <source>
        <dbReference type="PROSITE" id="PS50853"/>
    </source>
</evidence>
<evidence type="ECO:0000256" key="19">
    <source>
        <dbReference type="ARBA" id="ARBA00051243"/>
    </source>
</evidence>
<reference evidence="29" key="1">
    <citation type="submission" date="2025-08" db="UniProtKB">
        <authorList>
            <consortium name="Ensembl"/>
        </authorList>
    </citation>
    <scope>IDENTIFICATION</scope>
</reference>
<dbReference type="PROSITE" id="PS00109">
    <property type="entry name" value="PROTEIN_KINASE_TYR"/>
    <property type="match status" value="1"/>
</dbReference>
<keyword evidence="13 25" id="KW-0472">Membrane</keyword>
<evidence type="ECO:0000256" key="16">
    <source>
        <dbReference type="ARBA" id="ARBA00023170"/>
    </source>
</evidence>
<dbReference type="PROSITE" id="PS00107">
    <property type="entry name" value="PROTEIN_KINASE_ATP"/>
    <property type="match status" value="1"/>
</dbReference>
<evidence type="ECO:0000256" key="11">
    <source>
        <dbReference type="ARBA" id="ARBA00022840"/>
    </source>
</evidence>
<evidence type="ECO:0000256" key="17">
    <source>
        <dbReference type="ARBA" id="ARBA00023180"/>
    </source>
</evidence>
<keyword evidence="30" id="KW-1185">Reference proteome</keyword>
<evidence type="ECO:0000256" key="3">
    <source>
        <dbReference type="ARBA" id="ARBA00011902"/>
    </source>
</evidence>
<keyword evidence="15" id="KW-1015">Disulfide bond</keyword>
<keyword evidence="7 25" id="KW-0812">Transmembrane</keyword>
<dbReference type="InterPro" id="IPR011009">
    <property type="entry name" value="Kinase-like_dom_sf"/>
</dbReference>
<dbReference type="GO" id="GO:0001779">
    <property type="term" value="P:natural killer cell differentiation"/>
    <property type="evidence" value="ECO:0007669"/>
    <property type="project" value="TreeGrafter"/>
</dbReference>
<dbReference type="SMART" id="SM00219">
    <property type="entry name" value="TyrKc"/>
    <property type="match status" value="1"/>
</dbReference>
<evidence type="ECO:0000256" key="4">
    <source>
        <dbReference type="ARBA" id="ARBA00022475"/>
    </source>
</evidence>
<dbReference type="GO" id="GO:0016477">
    <property type="term" value="P:cell migration"/>
    <property type="evidence" value="ECO:0007669"/>
    <property type="project" value="TreeGrafter"/>
</dbReference>
<dbReference type="GO" id="GO:0043235">
    <property type="term" value="C:receptor complex"/>
    <property type="evidence" value="ECO:0007669"/>
    <property type="project" value="TreeGrafter"/>
</dbReference>
<dbReference type="InterPro" id="IPR013098">
    <property type="entry name" value="Ig_I-set"/>
</dbReference>